<accession>A0AAV4M4A1</accession>
<proteinExistence type="predicted"/>
<dbReference type="Proteomes" id="UP001054945">
    <property type="component" value="Unassembled WGS sequence"/>
</dbReference>
<comment type="caution">
    <text evidence="1">The sequence shown here is derived from an EMBL/GenBank/DDBJ whole genome shotgun (WGS) entry which is preliminary data.</text>
</comment>
<organism evidence="1 2">
    <name type="scientific">Caerostris extrusa</name>
    <name type="common">Bark spider</name>
    <name type="synonym">Caerostris bankana</name>
    <dbReference type="NCBI Taxonomy" id="172846"/>
    <lineage>
        <taxon>Eukaryota</taxon>
        <taxon>Metazoa</taxon>
        <taxon>Ecdysozoa</taxon>
        <taxon>Arthropoda</taxon>
        <taxon>Chelicerata</taxon>
        <taxon>Arachnida</taxon>
        <taxon>Araneae</taxon>
        <taxon>Araneomorphae</taxon>
        <taxon>Entelegynae</taxon>
        <taxon>Araneoidea</taxon>
        <taxon>Araneidae</taxon>
        <taxon>Caerostris</taxon>
    </lineage>
</organism>
<name>A0AAV4M4A1_CAEEX</name>
<evidence type="ECO:0000313" key="2">
    <source>
        <dbReference type="Proteomes" id="UP001054945"/>
    </source>
</evidence>
<evidence type="ECO:0000313" key="1">
    <source>
        <dbReference type="EMBL" id="GIX67276.1"/>
    </source>
</evidence>
<gene>
    <name evidence="1" type="ORF">CEXT_72321</name>
</gene>
<dbReference type="AlphaFoldDB" id="A0AAV4M4A1"/>
<keyword evidence="2" id="KW-1185">Reference proteome</keyword>
<sequence length="90" mass="10041">MQRIARVQRTVICRRTSVKFRTVGTNFLECCGHRAIKGLEIYAASSSFTPPWARTAALLLSPRGFACVNEDDLPVWIAIAEQRAKGKPVH</sequence>
<protein>
    <submittedName>
        <fullName evidence="1">Uncharacterized protein</fullName>
    </submittedName>
</protein>
<reference evidence="1 2" key="1">
    <citation type="submission" date="2021-06" db="EMBL/GenBank/DDBJ databases">
        <title>Caerostris extrusa draft genome.</title>
        <authorList>
            <person name="Kono N."/>
            <person name="Arakawa K."/>
        </authorList>
    </citation>
    <scope>NUCLEOTIDE SEQUENCE [LARGE SCALE GENOMIC DNA]</scope>
</reference>
<dbReference type="EMBL" id="BPLR01019388">
    <property type="protein sequence ID" value="GIX67276.1"/>
    <property type="molecule type" value="Genomic_DNA"/>
</dbReference>